<evidence type="ECO:0000313" key="3">
    <source>
        <dbReference type="EMBL" id="OQR83481.1"/>
    </source>
</evidence>
<feature type="coiled-coil region" evidence="1">
    <location>
        <begin position="1187"/>
        <end position="1214"/>
    </location>
</feature>
<dbReference type="OrthoDB" id="79876at2759"/>
<gene>
    <name evidence="3" type="ORF">ACHHYP_14648</name>
</gene>
<proteinExistence type="predicted"/>
<evidence type="ECO:0000256" key="1">
    <source>
        <dbReference type="SAM" id="Coils"/>
    </source>
</evidence>
<sequence>MEKKGTMLTDDWESDLAAIIEKTNQNLNLLRKIGEKREEAPGKKSVGIGRTKSASTLSTSSDRGARASIATDASIHKWKQVLDESTTLKRHIAHKMMESTKAKERSPPLRRAASAAWEAQLNTNQDDAPRETKAAAPFQPLMSLDEVKKSLQVDISSRSGILEKQIADLRTDYQSVTSEAQATALKLQELADKLEAKVDRFAHIEHTLQEQSAIVSRLDLQANHVLKWKLSVDHELQVATAKAAAIDGVEKKMQQLERQVSELSARLGKQSDLEHALDGCLLRIAQLETKSAKAFDAATMQHSIETHVAKAMQACEDRWSRRLDAVTEMQETKNTSFLKTIQGQRDNYEKAIQYALEASVGDLRNEVDGHQKRSEARTQEVATSVDMRLTSLSKRVAAVEAKAAGSDDDKTLSEREELWRKAVLRQVAESYATRAHVTTLVVDELEARGTTAACKRLDVSVAKIHREFDQKWHETCKWLDDLKLQVEKAHAGLSTVQSTVHKAHQAETSALRAKLLQCVTELDQLQSTRHDMDTHFAKLEKDREQQVTRLSRQVAEAEAKRDAEVATLSAALQTKLVQIASTAGHVECMKALWTQEQAALKQCKAELSHVRQEALGYKLRLQTTEKDHRRAELDHTHTHDRLKEQFGRLHKQWQAADRDRAAAQASLHALLQDSGRKQAKVAALQSLVHRLQATTKDVHAHAACSNADELHAAVEQMAAQSHEIATLRASQTALEVSKARLEDDLRASQAALDADVAALDAQHTATLAARDAALQELEAALAATTARYDDVATTLRNFATSVGVDATDDAHGCLQLLQAFWAQQAGEWQVTLTQRQEASAAAVERLRSQLAAATDAHAADKAALDAGIAAHAAELECLLQEKVRLEVDLATAQGDLARTTLAQNAAHDATVADLEAALEEQRTAAERLRDELADATATADAAEALEEELYSCRAELEAAVEDKATTVAALEAKVAELEATLADRQDTEKTQDLLTRVTSLEAALATAEAVVTSLSAEKARMVAENEDETMTLRAQVVAAEAEKAVVSASLQAWAAKEATVLDQLRAAQSQHDAIREATEEKVQALEEALAAQRSATASMEHSITQLLAGFEPPAGEAPIVGQLWAHVTHLATALRLANEEAAAVAATLNVSHEEVPTTVAQLRKYSTDAAADLEATDRQLQLVRLELDARSAELADATAALAVLEQEAAADKARALAALEETKSQWADDLARCQSSLAVHERELAAKALEAEGLQGQLAEAEAAVERCEREMSWLLHESAVDVEALRGEVDRLEEATEARMAAILAAQHEQDERFGRLGQEQERLDALHAQLQTLRQQVTAVPMQLYQLQHLQTALASEGAATAKSRDTHEQERLRLRLLESEWAANAEVAFVQLAAIFQGDASQHTYIMKSVQHLPVLAARLQKIAANLADMAPSTSLATAEIDDNASATNANPMGQWV</sequence>
<feature type="coiled-coil region" evidence="1">
    <location>
        <begin position="868"/>
        <end position="987"/>
    </location>
</feature>
<feature type="region of interest" description="Disordered" evidence="2">
    <location>
        <begin position="34"/>
        <end position="65"/>
    </location>
</feature>
<feature type="compositionally biased region" description="Polar residues" evidence="2">
    <location>
        <begin position="52"/>
        <end position="62"/>
    </location>
</feature>
<feature type="coiled-coil region" evidence="1">
    <location>
        <begin position="239"/>
        <end position="273"/>
    </location>
</feature>
<dbReference type="EMBL" id="JNBR01002141">
    <property type="protein sequence ID" value="OQR83481.1"/>
    <property type="molecule type" value="Genomic_DNA"/>
</dbReference>
<evidence type="ECO:0000313" key="4">
    <source>
        <dbReference type="Proteomes" id="UP000243579"/>
    </source>
</evidence>
<organism evidence="3 4">
    <name type="scientific">Achlya hypogyna</name>
    <name type="common">Oomycete</name>
    <name type="synonym">Protoachlya hypogyna</name>
    <dbReference type="NCBI Taxonomy" id="1202772"/>
    <lineage>
        <taxon>Eukaryota</taxon>
        <taxon>Sar</taxon>
        <taxon>Stramenopiles</taxon>
        <taxon>Oomycota</taxon>
        <taxon>Saprolegniomycetes</taxon>
        <taxon>Saprolegniales</taxon>
        <taxon>Achlyaceae</taxon>
        <taxon>Achlya</taxon>
    </lineage>
</organism>
<feature type="coiled-coil region" evidence="1">
    <location>
        <begin position="1244"/>
        <end position="1338"/>
    </location>
</feature>
<keyword evidence="1" id="KW-0175">Coiled coil</keyword>
<feature type="coiled-coil region" evidence="1">
    <location>
        <begin position="1067"/>
        <end position="1095"/>
    </location>
</feature>
<dbReference type="Proteomes" id="UP000243579">
    <property type="component" value="Unassembled WGS sequence"/>
</dbReference>
<reference evidence="3 4" key="1">
    <citation type="journal article" date="2014" name="Genome Biol. Evol.">
        <title>The secreted proteins of Achlya hypogyna and Thraustotheca clavata identify the ancestral oomycete secretome and reveal gene acquisitions by horizontal gene transfer.</title>
        <authorList>
            <person name="Misner I."/>
            <person name="Blouin N."/>
            <person name="Leonard G."/>
            <person name="Richards T.A."/>
            <person name="Lane C.E."/>
        </authorList>
    </citation>
    <scope>NUCLEOTIDE SEQUENCE [LARGE SCALE GENOMIC DNA]</scope>
    <source>
        <strain evidence="3 4">ATCC 48635</strain>
    </source>
</reference>
<protein>
    <submittedName>
        <fullName evidence="3">Uncharacterized protein</fullName>
    </submittedName>
</protein>
<keyword evidence="4" id="KW-1185">Reference proteome</keyword>
<evidence type="ECO:0000256" key="2">
    <source>
        <dbReference type="SAM" id="MobiDB-lite"/>
    </source>
</evidence>
<accession>A0A1V9YCN2</accession>
<name>A0A1V9YCN2_ACHHY</name>
<comment type="caution">
    <text evidence="3">The sequence shown here is derived from an EMBL/GenBank/DDBJ whole genome shotgun (WGS) entry which is preliminary data.</text>
</comment>